<gene>
    <name evidence="1" type="ORF">J2S72_000538</name>
</gene>
<dbReference type="RefSeq" id="WP_307494939.1">
    <property type="nucleotide sequence ID" value="NZ_JAUSTN010000002.1"/>
</dbReference>
<accession>A0ABU0AU50</accession>
<protein>
    <submittedName>
        <fullName evidence="1">Uncharacterized protein</fullName>
    </submittedName>
</protein>
<name>A0ABU0AU50_9FIRM</name>
<dbReference type="EMBL" id="JAUSTN010000002">
    <property type="protein sequence ID" value="MDQ0274530.1"/>
    <property type="molecule type" value="Genomic_DNA"/>
</dbReference>
<sequence>MDKKNMSLIERAKLSVKSPFEATNEELADSRFCDDVDFKSKEEEKYFCSLPDSIAGDEIKRLTIGMEKFGYDNKKKLSDLNKS</sequence>
<dbReference type="Proteomes" id="UP001236559">
    <property type="component" value="Unassembled WGS sequence"/>
</dbReference>
<keyword evidence="2" id="KW-1185">Reference proteome</keyword>
<reference evidence="1 2" key="1">
    <citation type="submission" date="2023-07" db="EMBL/GenBank/DDBJ databases">
        <title>Genomic Encyclopedia of Type Strains, Phase IV (KMG-IV): sequencing the most valuable type-strain genomes for metagenomic binning, comparative biology and taxonomic classification.</title>
        <authorList>
            <person name="Goeker M."/>
        </authorList>
    </citation>
    <scope>NUCLEOTIDE SEQUENCE [LARGE SCALE GENOMIC DNA]</scope>
    <source>
        <strain evidence="1 2">DSM 22616</strain>
    </source>
</reference>
<proteinExistence type="predicted"/>
<comment type="caution">
    <text evidence="1">The sequence shown here is derived from an EMBL/GenBank/DDBJ whole genome shotgun (WGS) entry which is preliminary data.</text>
</comment>
<evidence type="ECO:0000313" key="2">
    <source>
        <dbReference type="Proteomes" id="UP001236559"/>
    </source>
</evidence>
<evidence type="ECO:0000313" key="1">
    <source>
        <dbReference type="EMBL" id="MDQ0274530.1"/>
    </source>
</evidence>
<organism evidence="1 2">
    <name type="scientific">Peptoniphilus koenoeneniae</name>
    <dbReference type="NCBI Taxonomy" id="507751"/>
    <lineage>
        <taxon>Bacteria</taxon>
        <taxon>Bacillati</taxon>
        <taxon>Bacillota</taxon>
        <taxon>Tissierellia</taxon>
        <taxon>Tissierellales</taxon>
        <taxon>Peptoniphilaceae</taxon>
        <taxon>Peptoniphilus</taxon>
    </lineage>
</organism>